<comment type="caution">
    <text evidence="6">The sequence shown here is derived from an EMBL/GenBank/DDBJ whole genome shotgun (WGS) entry which is preliminary data.</text>
</comment>
<dbReference type="EMBL" id="JAGKQM010000013">
    <property type="protein sequence ID" value="KAH0887716.1"/>
    <property type="molecule type" value="Genomic_DNA"/>
</dbReference>
<keyword evidence="3" id="KW-0713">Self-incompatibility</keyword>
<gene>
    <name evidence="6" type="ORF">HID58_050145</name>
</gene>
<dbReference type="Pfam" id="PF05938">
    <property type="entry name" value="Self-incomp_S1"/>
    <property type="match status" value="1"/>
</dbReference>
<evidence type="ECO:0000256" key="1">
    <source>
        <dbReference type="ARBA" id="ARBA00004613"/>
    </source>
</evidence>
<comment type="similarity">
    <text evidence="2">Belongs to the plant self-incompatibility (S1) protein family.</text>
</comment>
<evidence type="ECO:0008006" key="8">
    <source>
        <dbReference type="Google" id="ProtNLM"/>
    </source>
</evidence>
<evidence type="ECO:0000256" key="2">
    <source>
        <dbReference type="ARBA" id="ARBA00005581"/>
    </source>
</evidence>
<accession>A0ABQ8A5B6</accession>
<name>A0ABQ8A5B6_BRANA</name>
<evidence type="ECO:0000313" key="7">
    <source>
        <dbReference type="Proteomes" id="UP000824890"/>
    </source>
</evidence>
<comment type="subcellular location">
    <subcellularLocation>
        <location evidence="1">Secreted</location>
    </subcellularLocation>
</comment>
<evidence type="ECO:0000256" key="3">
    <source>
        <dbReference type="ARBA" id="ARBA00022471"/>
    </source>
</evidence>
<keyword evidence="4" id="KW-0964">Secreted</keyword>
<keyword evidence="7" id="KW-1185">Reference proteome</keyword>
<evidence type="ECO:0000313" key="6">
    <source>
        <dbReference type="EMBL" id="KAH0887716.1"/>
    </source>
</evidence>
<reference evidence="6 7" key="1">
    <citation type="submission" date="2021-05" db="EMBL/GenBank/DDBJ databases">
        <title>Genome Assembly of Synthetic Allotetraploid Brassica napus Reveals Homoeologous Exchanges between Subgenomes.</title>
        <authorList>
            <person name="Davis J.T."/>
        </authorList>
    </citation>
    <scope>NUCLEOTIDE SEQUENCE [LARGE SCALE GENOMIC DNA]</scope>
    <source>
        <strain evidence="7">cv. Da-Ae</strain>
        <tissue evidence="6">Seedling</tissue>
    </source>
</reference>
<organism evidence="6 7">
    <name type="scientific">Brassica napus</name>
    <name type="common">Rape</name>
    <dbReference type="NCBI Taxonomy" id="3708"/>
    <lineage>
        <taxon>Eukaryota</taxon>
        <taxon>Viridiplantae</taxon>
        <taxon>Streptophyta</taxon>
        <taxon>Embryophyta</taxon>
        <taxon>Tracheophyta</taxon>
        <taxon>Spermatophyta</taxon>
        <taxon>Magnoliopsida</taxon>
        <taxon>eudicotyledons</taxon>
        <taxon>Gunneridae</taxon>
        <taxon>Pentapetalae</taxon>
        <taxon>rosids</taxon>
        <taxon>malvids</taxon>
        <taxon>Brassicales</taxon>
        <taxon>Brassicaceae</taxon>
        <taxon>Brassiceae</taxon>
        <taxon>Brassica</taxon>
    </lineage>
</organism>
<evidence type="ECO:0000256" key="4">
    <source>
        <dbReference type="ARBA" id="ARBA00022525"/>
    </source>
</evidence>
<protein>
    <recommendedName>
        <fullName evidence="8">S-protein homolog</fullName>
    </recommendedName>
</protein>
<dbReference type="Proteomes" id="UP000824890">
    <property type="component" value="Unassembled WGS sequence"/>
</dbReference>
<keyword evidence="5" id="KW-0732">Signal</keyword>
<evidence type="ECO:0000256" key="5">
    <source>
        <dbReference type="ARBA" id="ARBA00022729"/>
    </source>
</evidence>
<sequence length="148" mass="17611">MWIYTNMRENLVFFLIVFISIHRIDSILLFRHFNIDIQNKLAANQTLMVYCRDKNTLSEVGFLRFKTVLEVKFIIYPKTLIWCNLWKGPDYVHHIRFTAFIGTEDFIHDLCGGMKPNVCFWQVQDDGVWLRHNPSGTLTLMHEWGDKV</sequence>
<proteinExistence type="inferred from homology"/>
<dbReference type="InterPro" id="IPR010264">
    <property type="entry name" value="Self-incomp_S1"/>
</dbReference>